<evidence type="ECO:0000313" key="2">
    <source>
        <dbReference type="Proteomes" id="UP000184387"/>
    </source>
</evidence>
<reference evidence="1 2" key="1">
    <citation type="submission" date="2016-11" db="EMBL/GenBank/DDBJ databases">
        <authorList>
            <person name="Jaros S."/>
            <person name="Januszkiewicz K."/>
            <person name="Wedrychowicz H."/>
        </authorList>
    </citation>
    <scope>NUCLEOTIDE SEQUENCE [LARGE SCALE GENOMIC DNA]</scope>
    <source>
        <strain evidence="1 2">DSM 14916</strain>
    </source>
</reference>
<dbReference type="AlphaFoldDB" id="A0A1M6EQV2"/>
<accession>A0A1M6EQV2</accession>
<dbReference type="STRING" id="198092.SAMN02745194_01247"/>
<sequence length="103" mass="11586">MNQPLQGPPADGVVSLNRARDDKLWAVIAAIGRKTRVAEIYPSRAAADADRNWREQQVRAYASFLRSSSMPVPNYIVSPIRRADLPRSWRPLPALGFLRGQFI</sequence>
<organism evidence="1 2">
    <name type="scientific">Muricoccus roseus</name>
    <dbReference type="NCBI Taxonomy" id="198092"/>
    <lineage>
        <taxon>Bacteria</taxon>
        <taxon>Pseudomonadati</taxon>
        <taxon>Pseudomonadota</taxon>
        <taxon>Alphaproteobacteria</taxon>
        <taxon>Acetobacterales</taxon>
        <taxon>Roseomonadaceae</taxon>
        <taxon>Muricoccus</taxon>
    </lineage>
</organism>
<name>A0A1M6EQV2_9PROT</name>
<dbReference type="EMBL" id="FQZF01000006">
    <property type="protein sequence ID" value="SHI87861.1"/>
    <property type="molecule type" value="Genomic_DNA"/>
</dbReference>
<dbReference type="Proteomes" id="UP000184387">
    <property type="component" value="Unassembled WGS sequence"/>
</dbReference>
<keyword evidence="2" id="KW-1185">Reference proteome</keyword>
<protein>
    <submittedName>
        <fullName evidence="1">Uncharacterized protein</fullName>
    </submittedName>
</protein>
<dbReference type="OrthoDB" id="7278892at2"/>
<proteinExistence type="predicted"/>
<gene>
    <name evidence="1" type="ORF">SAMN02745194_01247</name>
</gene>
<evidence type="ECO:0000313" key="1">
    <source>
        <dbReference type="EMBL" id="SHI87861.1"/>
    </source>
</evidence>
<dbReference type="RefSeq" id="WP_073132706.1">
    <property type="nucleotide sequence ID" value="NZ_FQZF01000006.1"/>
</dbReference>